<dbReference type="Pfam" id="PF10691">
    <property type="entry name" value="DUF2497"/>
    <property type="match status" value="1"/>
</dbReference>
<reference evidence="2" key="1">
    <citation type="submission" date="2022-04" db="EMBL/GenBank/DDBJ databases">
        <title>Roseomonas acroporae sp. nov., isolated from coral Acropora digitifera.</title>
        <authorList>
            <person name="Sun H."/>
        </authorList>
    </citation>
    <scope>NUCLEOTIDE SEQUENCE</scope>
    <source>
        <strain evidence="2">NAR14</strain>
    </source>
</reference>
<organism evidence="2 3">
    <name type="scientific">Roseomonas acroporae</name>
    <dbReference type="NCBI Taxonomy" id="2937791"/>
    <lineage>
        <taxon>Bacteria</taxon>
        <taxon>Pseudomonadati</taxon>
        <taxon>Pseudomonadota</taxon>
        <taxon>Alphaproteobacteria</taxon>
        <taxon>Acetobacterales</taxon>
        <taxon>Roseomonadaceae</taxon>
        <taxon>Roseomonas</taxon>
    </lineage>
</organism>
<dbReference type="RefSeq" id="WP_248665956.1">
    <property type="nucleotide sequence ID" value="NZ_JALPRX010000019.1"/>
</dbReference>
<feature type="compositionally biased region" description="Pro residues" evidence="1">
    <location>
        <begin position="24"/>
        <end position="36"/>
    </location>
</feature>
<gene>
    <name evidence="2" type="ORF">M0638_05480</name>
</gene>
<dbReference type="InterPro" id="IPR019632">
    <property type="entry name" value="DUF2497"/>
</dbReference>
<proteinExistence type="predicted"/>
<comment type="caution">
    <text evidence="2">The sequence shown here is derived from an EMBL/GenBank/DDBJ whole genome shotgun (WGS) entry which is preliminary data.</text>
</comment>
<dbReference type="AlphaFoldDB" id="A0A9X1Y654"/>
<sequence length="165" mass="17330">MEDILASIRRILNEDEPAAAGPAAPTPAVPTPPVPTPRQAAGPAAPPERPDLPPVAEPEPEPITLTEDMLVSAPNPGSALPPNEAADRLVAPSVAAATAASVGQLVRAVAAERHAAISRGGPSIEDVVREEIRPLLKTWLDEHLPPLVERLVRQEIERLVGRNLA</sequence>
<evidence type="ECO:0000313" key="3">
    <source>
        <dbReference type="Proteomes" id="UP001139516"/>
    </source>
</evidence>
<keyword evidence="3" id="KW-1185">Reference proteome</keyword>
<dbReference type="Proteomes" id="UP001139516">
    <property type="component" value="Unassembled WGS sequence"/>
</dbReference>
<evidence type="ECO:0000313" key="2">
    <source>
        <dbReference type="EMBL" id="MCK8783832.1"/>
    </source>
</evidence>
<name>A0A9X1Y654_9PROT</name>
<accession>A0A9X1Y654</accession>
<dbReference type="EMBL" id="JALPRX010000019">
    <property type="protein sequence ID" value="MCK8783832.1"/>
    <property type="molecule type" value="Genomic_DNA"/>
</dbReference>
<feature type="region of interest" description="Disordered" evidence="1">
    <location>
        <begin position="15"/>
        <end position="84"/>
    </location>
</feature>
<feature type="compositionally biased region" description="Pro residues" evidence="1">
    <location>
        <begin position="44"/>
        <end position="57"/>
    </location>
</feature>
<protein>
    <submittedName>
        <fullName evidence="2">DUF2497 domain-containing protein</fullName>
    </submittedName>
</protein>
<evidence type="ECO:0000256" key="1">
    <source>
        <dbReference type="SAM" id="MobiDB-lite"/>
    </source>
</evidence>